<dbReference type="PANTHER" id="PTHR10000">
    <property type="entry name" value="PHOSPHOSERINE PHOSPHATASE"/>
    <property type="match status" value="1"/>
</dbReference>
<evidence type="ECO:0000313" key="2">
    <source>
        <dbReference type="Proteomes" id="UP000277293"/>
    </source>
</evidence>
<dbReference type="InterPro" id="IPR006379">
    <property type="entry name" value="HAD-SF_hydro_IIB"/>
</dbReference>
<reference evidence="2" key="1">
    <citation type="submission" date="2018-09" db="EMBL/GenBank/DDBJ databases">
        <title>Complete genome sequence of Streptococcus sp. KCOM 2890 (=JS71).</title>
        <authorList>
            <person name="Kook J.-K."/>
            <person name="Park S.-N."/>
            <person name="Lim Y.K."/>
        </authorList>
    </citation>
    <scope>NUCLEOTIDE SEQUENCE [LARGE SCALE GENOMIC DNA]</scope>
    <source>
        <strain evidence="2">JS71</strain>
    </source>
</reference>
<evidence type="ECO:0000313" key="1">
    <source>
        <dbReference type="EMBL" id="AYF94211.1"/>
    </source>
</evidence>
<keyword evidence="2" id="KW-1185">Reference proteome</keyword>
<dbReference type="EMBL" id="CP032620">
    <property type="protein sequence ID" value="AYF94211.1"/>
    <property type="molecule type" value="Genomic_DNA"/>
</dbReference>
<dbReference type="RefSeq" id="WP_120701749.1">
    <property type="nucleotide sequence ID" value="NZ_CP032620.1"/>
</dbReference>
<dbReference type="Gene3D" id="3.40.50.1000">
    <property type="entry name" value="HAD superfamily/HAD-like"/>
    <property type="match status" value="1"/>
</dbReference>
<proteinExistence type="predicted"/>
<dbReference type="NCBIfam" id="TIGR00099">
    <property type="entry name" value="Cof-subfamily"/>
    <property type="match status" value="1"/>
</dbReference>
<sequence>MEIKLVATDMDGTFLDENHQFDQALFLKVLKKFQKKGIYFAVASGRALLSLKTIFKEVQDQIIFIAENGSVVEFHGEDVYEATMSPEFYQAMFAKLQESPYFDKNKCLLTGKRGSYVLKTVDPDYLAASQNYNENIQMVSDFSEIDDLVFKMTTNFDQEVLAEGEAWVTQNVEGVKAMTTGYECIDIVLDYVDKGVAIQALMDQLGISRDQVLAFGDNLNDLHMMQVVGHPIAPENARPEILELAEKVLAHHSTGSILRFMEEEL</sequence>
<dbReference type="PROSITE" id="PS01229">
    <property type="entry name" value="COF_2"/>
    <property type="match status" value="1"/>
</dbReference>
<organism evidence="1 2">
    <name type="scientific">Streptococcus koreensis</name>
    <dbReference type="NCBI Taxonomy" id="2382163"/>
    <lineage>
        <taxon>Bacteria</taxon>
        <taxon>Bacillati</taxon>
        <taxon>Bacillota</taxon>
        <taxon>Bacilli</taxon>
        <taxon>Lactobacillales</taxon>
        <taxon>Streptococcaceae</taxon>
        <taxon>Streptococcus</taxon>
    </lineage>
</organism>
<accession>A0ABM6ZA79</accession>
<dbReference type="InterPro" id="IPR000150">
    <property type="entry name" value="Cof"/>
</dbReference>
<name>A0ABM6ZA79_9STRE</name>
<dbReference type="PANTHER" id="PTHR10000:SF53">
    <property type="entry name" value="5-AMINO-6-(5-PHOSPHO-D-RIBITYLAMINO)URACIL PHOSPHATASE YBJI-RELATED"/>
    <property type="match status" value="1"/>
</dbReference>
<dbReference type="SFLD" id="SFLDG01140">
    <property type="entry name" value="C2.B:_Phosphomannomutase_and_P"/>
    <property type="match status" value="1"/>
</dbReference>
<protein>
    <submittedName>
        <fullName evidence="1">HAD family phosphatase</fullName>
    </submittedName>
</protein>
<gene>
    <name evidence="1" type="ORF">D7D50_06225</name>
</gene>
<dbReference type="InterPro" id="IPR036412">
    <property type="entry name" value="HAD-like_sf"/>
</dbReference>
<dbReference type="Proteomes" id="UP000277293">
    <property type="component" value="Chromosome"/>
</dbReference>
<dbReference type="NCBIfam" id="TIGR01484">
    <property type="entry name" value="HAD-SF-IIB"/>
    <property type="match status" value="1"/>
</dbReference>
<dbReference type="Pfam" id="PF08282">
    <property type="entry name" value="Hydrolase_3"/>
    <property type="match status" value="1"/>
</dbReference>
<dbReference type="SFLD" id="SFLDS00003">
    <property type="entry name" value="Haloacid_Dehalogenase"/>
    <property type="match status" value="1"/>
</dbReference>
<dbReference type="Gene3D" id="3.30.1240.10">
    <property type="match status" value="1"/>
</dbReference>
<dbReference type="InterPro" id="IPR023214">
    <property type="entry name" value="HAD_sf"/>
</dbReference>
<dbReference type="SUPFAM" id="SSF56784">
    <property type="entry name" value="HAD-like"/>
    <property type="match status" value="1"/>
</dbReference>